<dbReference type="AlphaFoldDB" id="A0AAD7HDG5"/>
<name>A0AAD7HDG5_9AGAR</name>
<evidence type="ECO:0000256" key="1">
    <source>
        <dbReference type="SAM" id="MobiDB-lite"/>
    </source>
</evidence>
<accession>A0AAD7HDG5</accession>
<comment type="caution">
    <text evidence="3">The sequence shown here is derived from an EMBL/GenBank/DDBJ whole genome shotgun (WGS) entry which is preliminary data.</text>
</comment>
<evidence type="ECO:0000313" key="4">
    <source>
        <dbReference type="Proteomes" id="UP001215280"/>
    </source>
</evidence>
<organism evidence="3 4">
    <name type="scientific">Mycena maculata</name>
    <dbReference type="NCBI Taxonomy" id="230809"/>
    <lineage>
        <taxon>Eukaryota</taxon>
        <taxon>Fungi</taxon>
        <taxon>Dikarya</taxon>
        <taxon>Basidiomycota</taxon>
        <taxon>Agaricomycotina</taxon>
        <taxon>Agaricomycetes</taxon>
        <taxon>Agaricomycetidae</taxon>
        <taxon>Agaricales</taxon>
        <taxon>Marasmiineae</taxon>
        <taxon>Mycenaceae</taxon>
        <taxon>Mycena</taxon>
    </lineage>
</organism>
<protein>
    <submittedName>
        <fullName evidence="3">Uncharacterized protein</fullName>
    </submittedName>
</protein>
<keyword evidence="2" id="KW-0732">Signal</keyword>
<dbReference type="EMBL" id="JARJLG010000312">
    <property type="protein sequence ID" value="KAJ7717917.1"/>
    <property type="molecule type" value="Genomic_DNA"/>
</dbReference>
<sequence>MTPIASSLLSFLLVVPLLVSAAPSFDYPRNIAGLPRDANHLALDEETRELIAFRRDGTNLGRFTLGSDLPRRQAATGSCATMSSSDVQTLPGWNTLKSTAESNWGKGSYNVVTNDKDYPNQPAQSCVSTDTVPITPSGTPSAGQSCTSQTSSSTGQQVGANGTIALAHSSGTSSSTTSTVTKESSIAIGVSVSATIGFPDIVDITAAFTFTGTFTNTLSTATTATSDQTSTETLTQSNVAGKTCHLQFTTQTCTITGTGQVPMIATGWVWFEYNSATDGHYKWALSIDDTLTNVADRSTYISFSSTTGTTTTSNYTGVCA</sequence>
<feature type="chain" id="PRO_5042085388" evidence="2">
    <location>
        <begin position="22"/>
        <end position="320"/>
    </location>
</feature>
<dbReference type="Proteomes" id="UP001215280">
    <property type="component" value="Unassembled WGS sequence"/>
</dbReference>
<feature type="region of interest" description="Disordered" evidence="1">
    <location>
        <begin position="135"/>
        <end position="157"/>
    </location>
</feature>
<keyword evidence="4" id="KW-1185">Reference proteome</keyword>
<proteinExistence type="predicted"/>
<gene>
    <name evidence="3" type="ORF">DFH07DRAFT_899265</name>
</gene>
<feature type="compositionally biased region" description="Low complexity" evidence="1">
    <location>
        <begin position="141"/>
        <end position="157"/>
    </location>
</feature>
<feature type="signal peptide" evidence="2">
    <location>
        <begin position="1"/>
        <end position="21"/>
    </location>
</feature>
<reference evidence="3" key="1">
    <citation type="submission" date="2023-03" db="EMBL/GenBank/DDBJ databases">
        <title>Massive genome expansion in bonnet fungi (Mycena s.s.) driven by repeated elements and novel gene families across ecological guilds.</title>
        <authorList>
            <consortium name="Lawrence Berkeley National Laboratory"/>
            <person name="Harder C.B."/>
            <person name="Miyauchi S."/>
            <person name="Viragh M."/>
            <person name="Kuo A."/>
            <person name="Thoen E."/>
            <person name="Andreopoulos B."/>
            <person name="Lu D."/>
            <person name="Skrede I."/>
            <person name="Drula E."/>
            <person name="Henrissat B."/>
            <person name="Morin E."/>
            <person name="Kohler A."/>
            <person name="Barry K."/>
            <person name="LaButti K."/>
            <person name="Morin E."/>
            <person name="Salamov A."/>
            <person name="Lipzen A."/>
            <person name="Mereny Z."/>
            <person name="Hegedus B."/>
            <person name="Baldrian P."/>
            <person name="Stursova M."/>
            <person name="Weitz H."/>
            <person name="Taylor A."/>
            <person name="Grigoriev I.V."/>
            <person name="Nagy L.G."/>
            <person name="Martin F."/>
            <person name="Kauserud H."/>
        </authorList>
    </citation>
    <scope>NUCLEOTIDE SEQUENCE</scope>
    <source>
        <strain evidence="3">CBHHK188m</strain>
    </source>
</reference>
<evidence type="ECO:0000256" key="2">
    <source>
        <dbReference type="SAM" id="SignalP"/>
    </source>
</evidence>
<evidence type="ECO:0000313" key="3">
    <source>
        <dbReference type="EMBL" id="KAJ7717917.1"/>
    </source>
</evidence>